<dbReference type="RefSeq" id="WP_030481980.1">
    <property type="nucleotide sequence ID" value="NZ_FWYC01000025.1"/>
</dbReference>
<evidence type="ECO:0000313" key="2">
    <source>
        <dbReference type="Proteomes" id="UP000192840"/>
    </source>
</evidence>
<dbReference type="Pfam" id="PF12311">
    <property type="entry name" value="DUF3632"/>
    <property type="match status" value="1"/>
</dbReference>
<dbReference type="InterPro" id="IPR022085">
    <property type="entry name" value="OpdG"/>
</dbReference>
<proteinExistence type="predicted"/>
<name>A0A1W2FTH8_9PSEU</name>
<dbReference type="STRING" id="40571.SAMN05660733_08062"/>
<dbReference type="InterPro" id="IPR053204">
    <property type="entry name" value="Oxopyrrolidines_Biosynth-assoc"/>
</dbReference>
<evidence type="ECO:0000313" key="1">
    <source>
        <dbReference type="EMBL" id="SMD25225.1"/>
    </source>
</evidence>
<accession>A0A1W2FTH8</accession>
<organism evidence="1 2">
    <name type="scientific">Lentzea albidocapillata</name>
    <dbReference type="NCBI Taxonomy" id="40571"/>
    <lineage>
        <taxon>Bacteria</taxon>
        <taxon>Bacillati</taxon>
        <taxon>Actinomycetota</taxon>
        <taxon>Actinomycetes</taxon>
        <taxon>Pseudonocardiales</taxon>
        <taxon>Pseudonocardiaceae</taxon>
        <taxon>Lentzea</taxon>
    </lineage>
</organism>
<gene>
    <name evidence="1" type="ORF">SAMN05660733_08062</name>
</gene>
<dbReference type="AlphaFoldDB" id="A0A1W2FTH8"/>
<dbReference type="Proteomes" id="UP000192840">
    <property type="component" value="Unassembled WGS sequence"/>
</dbReference>
<dbReference type="PANTHER" id="PTHR38797">
    <property type="entry name" value="NUCLEAR PORE COMPLEX PROTEIN NUP85-RELATED"/>
    <property type="match status" value="1"/>
</dbReference>
<sequence>MNTYNPDGNKLLDYETAFPYYTALVREYLSVDQELPLERAVTKFVGPIRSAFVDHRRPAEDDVEGILWQAARAVLQAACAPRDSPAALDRVHGRLAFLMKAVKDQGDLVREPGQEQCRLWGWAVFTDLPVFSAEMREEFDRAAFAPDAAVRFPLYNAFAARLTAIGVDFALYAIWTIRDCLEEESPGLETLPAAVPWFVHCSGLLHSLARRSGALLDYSAPKADLGALAVQHGLTIGGFTIERWEFWRSRLEEIAAGSDSAGDVAAVAVRHMRSAADGWAESSRQSGRHQ</sequence>
<dbReference type="OrthoDB" id="9769991at2"/>
<dbReference type="EMBL" id="FWYC01000025">
    <property type="protein sequence ID" value="SMD25225.1"/>
    <property type="molecule type" value="Genomic_DNA"/>
</dbReference>
<dbReference type="eggNOG" id="ENOG50325I8">
    <property type="taxonomic scope" value="Bacteria"/>
</dbReference>
<protein>
    <submittedName>
        <fullName evidence="1">Uncharacterized protein</fullName>
    </submittedName>
</protein>
<reference evidence="2" key="1">
    <citation type="submission" date="2017-04" db="EMBL/GenBank/DDBJ databases">
        <authorList>
            <person name="Varghese N."/>
            <person name="Submissions S."/>
        </authorList>
    </citation>
    <scope>NUCLEOTIDE SEQUENCE [LARGE SCALE GENOMIC DNA]</scope>
    <source>
        <strain evidence="2">DSM 44073</strain>
    </source>
</reference>
<keyword evidence="2" id="KW-1185">Reference proteome</keyword>